<dbReference type="AlphaFoldDB" id="W7X8K5"/>
<dbReference type="SUPFAM" id="SSF53300">
    <property type="entry name" value="vWA-like"/>
    <property type="match status" value="1"/>
</dbReference>
<proteinExistence type="predicted"/>
<gene>
    <name evidence="2" type="ORF">TTHERM_000556761</name>
</gene>
<dbReference type="Gene3D" id="3.40.50.410">
    <property type="entry name" value="von Willebrand factor, type A domain"/>
    <property type="match status" value="1"/>
</dbReference>
<dbReference type="Proteomes" id="UP000009168">
    <property type="component" value="Unassembled WGS sequence"/>
</dbReference>
<dbReference type="SMART" id="SM00327">
    <property type="entry name" value="VWA"/>
    <property type="match status" value="1"/>
</dbReference>
<dbReference type="KEGG" id="tet:TTHERM_000556761"/>
<accession>W7X8K5</accession>
<dbReference type="InterPro" id="IPR002035">
    <property type="entry name" value="VWF_A"/>
</dbReference>
<dbReference type="OrthoDB" id="687730at2759"/>
<organism evidence="2 3">
    <name type="scientific">Tetrahymena thermophila (strain SB210)</name>
    <dbReference type="NCBI Taxonomy" id="312017"/>
    <lineage>
        <taxon>Eukaryota</taxon>
        <taxon>Sar</taxon>
        <taxon>Alveolata</taxon>
        <taxon>Ciliophora</taxon>
        <taxon>Intramacronucleata</taxon>
        <taxon>Oligohymenophorea</taxon>
        <taxon>Hymenostomatida</taxon>
        <taxon>Tetrahymenina</taxon>
        <taxon>Tetrahymenidae</taxon>
        <taxon>Tetrahymena</taxon>
    </lineage>
</organism>
<dbReference type="Pfam" id="PF13519">
    <property type="entry name" value="VWA_2"/>
    <property type="match status" value="1"/>
</dbReference>
<dbReference type="RefSeq" id="XP_012654716.1">
    <property type="nucleotide sequence ID" value="XM_012799262.1"/>
</dbReference>
<dbReference type="GeneID" id="24439557"/>
<name>W7X8K5_TETTS</name>
<evidence type="ECO:0000259" key="1">
    <source>
        <dbReference type="PROSITE" id="PS50234"/>
    </source>
</evidence>
<feature type="domain" description="VWFA" evidence="1">
    <location>
        <begin position="126"/>
        <end position="298"/>
    </location>
</feature>
<dbReference type="InParanoid" id="W7X8K5"/>
<dbReference type="InterPro" id="IPR036465">
    <property type="entry name" value="vWFA_dom_sf"/>
</dbReference>
<dbReference type="EMBL" id="GG662547">
    <property type="protein sequence ID" value="EWS72738.1"/>
    <property type="molecule type" value="Genomic_DNA"/>
</dbReference>
<evidence type="ECO:0000313" key="3">
    <source>
        <dbReference type="Proteomes" id="UP000009168"/>
    </source>
</evidence>
<sequence>MTTQLVILNVLAVPKYVIKIIGNIVNMQEEKNKINTLFNVGIDLLHLTEQELKKKICLHLQHAQTMKIILRLNIKVNYQNGVNLKKFMKRGIGMQEILKKKKNYQDRSGKSFGSQLKCKQQISPMHFIIAFDESGSMNGKNWQDLRAELENFINLRLDKSEQDFCTLIGFNDKSFVYSMFENLNKQLIQKIPQNNHGDGTNYSRIFDSILQILNHQKSKEFIQNTVIFFLTDGVANKPDSQIQTLLTKHELIKEIMFIGYGNHEFKVLLQMVSDLQNLNATFYKTLDQQQLSQQFENLSLIIPS</sequence>
<evidence type="ECO:0000313" key="2">
    <source>
        <dbReference type="EMBL" id="EWS72738.1"/>
    </source>
</evidence>
<protein>
    <submittedName>
        <fullName evidence="2">von willebrand factor type A domain protein</fullName>
    </submittedName>
</protein>
<dbReference type="PROSITE" id="PS50234">
    <property type="entry name" value="VWFA"/>
    <property type="match status" value="1"/>
</dbReference>
<dbReference type="CDD" id="cd00198">
    <property type="entry name" value="vWFA"/>
    <property type="match status" value="1"/>
</dbReference>
<keyword evidence="3" id="KW-1185">Reference proteome</keyword>
<reference evidence="3" key="1">
    <citation type="journal article" date="2006" name="PLoS Biol.">
        <title>Macronuclear genome sequence of the ciliate Tetrahymena thermophila, a model eukaryote.</title>
        <authorList>
            <person name="Eisen J.A."/>
            <person name="Coyne R.S."/>
            <person name="Wu M."/>
            <person name="Wu D."/>
            <person name="Thiagarajan M."/>
            <person name="Wortman J.R."/>
            <person name="Badger J.H."/>
            <person name="Ren Q."/>
            <person name="Amedeo P."/>
            <person name="Jones K.M."/>
            <person name="Tallon L.J."/>
            <person name="Delcher A.L."/>
            <person name="Salzberg S.L."/>
            <person name="Silva J.C."/>
            <person name="Haas B.J."/>
            <person name="Majoros W.H."/>
            <person name="Farzad M."/>
            <person name="Carlton J.M."/>
            <person name="Smith R.K. Jr."/>
            <person name="Garg J."/>
            <person name="Pearlman R.E."/>
            <person name="Karrer K.M."/>
            <person name="Sun L."/>
            <person name="Manning G."/>
            <person name="Elde N.C."/>
            <person name="Turkewitz A.P."/>
            <person name="Asai D.J."/>
            <person name="Wilkes D.E."/>
            <person name="Wang Y."/>
            <person name="Cai H."/>
            <person name="Collins K."/>
            <person name="Stewart B.A."/>
            <person name="Lee S.R."/>
            <person name="Wilamowska K."/>
            <person name="Weinberg Z."/>
            <person name="Ruzzo W.L."/>
            <person name="Wloga D."/>
            <person name="Gaertig J."/>
            <person name="Frankel J."/>
            <person name="Tsao C.-C."/>
            <person name="Gorovsky M.A."/>
            <person name="Keeling P.J."/>
            <person name="Waller R.F."/>
            <person name="Patron N.J."/>
            <person name="Cherry J.M."/>
            <person name="Stover N.A."/>
            <person name="Krieger C.J."/>
            <person name="del Toro C."/>
            <person name="Ryder H.F."/>
            <person name="Williamson S.C."/>
            <person name="Barbeau R.A."/>
            <person name="Hamilton E.P."/>
            <person name="Orias E."/>
        </authorList>
    </citation>
    <scope>NUCLEOTIDE SEQUENCE [LARGE SCALE GENOMIC DNA]</scope>
    <source>
        <strain evidence="3">SB210</strain>
    </source>
</reference>